<dbReference type="OrthoDB" id="3556430at2"/>
<dbReference type="AlphaFoldDB" id="A0A1I0Z1H6"/>
<evidence type="ECO:0000256" key="1">
    <source>
        <dbReference type="SAM" id="MobiDB-lite"/>
    </source>
</evidence>
<evidence type="ECO:0000313" key="2">
    <source>
        <dbReference type="EMBL" id="SFB18956.1"/>
    </source>
</evidence>
<accession>A0A1I0Z1H6</accession>
<organism evidence="2 3">
    <name type="scientific">Amycolatopsis marina</name>
    <dbReference type="NCBI Taxonomy" id="490629"/>
    <lineage>
        <taxon>Bacteria</taxon>
        <taxon>Bacillati</taxon>
        <taxon>Actinomycetota</taxon>
        <taxon>Actinomycetes</taxon>
        <taxon>Pseudonocardiales</taxon>
        <taxon>Pseudonocardiaceae</taxon>
        <taxon>Amycolatopsis</taxon>
    </lineage>
</organism>
<protein>
    <submittedName>
        <fullName evidence="2">Uncharacterized protein</fullName>
    </submittedName>
</protein>
<gene>
    <name evidence="2" type="ORF">SAMN05216266_1065</name>
</gene>
<sequence>MITGRAEWENAMEAQLTQKGDEHEAPVPPLGRSPVRVSRRPGGGPKTRHRAGARPSRLVIGSGRSVRVLTSYPVRRGLGLYSLAMAVRFLCTACRHRCEATLIAIWACDGSPVCPSCYGQLGREDPGTAESGE</sequence>
<feature type="region of interest" description="Disordered" evidence="1">
    <location>
        <begin position="17"/>
        <end position="54"/>
    </location>
</feature>
<dbReference type="RefSeq" id="WP_091672752.1">
    <property type="nucleotide sequence ID" value="NZ_FOKG01000006.1"/>
</dbReference>
<proteinExistence type="predicted"/>
<evidence type="ECO:0000313" key="3">
    <source>
        <dbReference type="Proteomes" id="UP000243799"/>
    </source>
</evidence>
<dbReference type="EMBL" id="FOKG01000006">
    <property type="protein sequence ID" value="SFB18956.1"/>
    <property type="molecule type" value="Genomic_DNA"/>
</dbReference>
<reference evidence="3" key="1">
    <citation type="submission" date="2016-10" db="EMBL/GenBank/DDBJ databases">
        <authorList>
            <person name="Varghese N."/>
            <person name="Submissions S."/>
        </authorList>
    </citation>
    <scope>NUCLEOTIDE SEQUENCE [LARGE SCALE GENOMIC DNA]</scope>
    <source>
        <strain evidence="3">CGMCC 4.3568</strain>
    </source>
</reference>
<keyword evidence="3" id="KW-1185">Reference proteome</keyword>
<dbReference type="Proteomes" id="UP000243799">
    <property type="component" value="Unassembled WGS sequence"/>
</dbReference>
<name>A0A1I0Z1H6_9PSEU</name>